<evidence type="ECO:0000313" key="6">
    <source>
        <dbReference type="Proteomes" id="UP000320404"/>
    </source>
</evidence>
<protein>
    <submittedName>
        <fullName evidence="5">Long-chain-fatty-acid--CoA ligase</fullName>
    </submittedName>
</protein>
<dbReference type="Gene3D" id="3.40.50.12780">
    <property type="entry name" value="N-terminal domain of ligase-like"/>
    <property type="match status" value="1"/>
</dbReference>
<accession>A0A520RZN4</accession>
<organism evidence="5 6">
    <name type="scientific">OM182 bacterium</name>
    <dbReference type="NCBI Taxonomy" id="2510334"/>
    <lineage>
        <taxon>Bacteria</taxon>
        <taxon>Pseudomonadati</taxon>
        <taxon>Pseudomonadota</taxon>
        <taxon>Gammaproteobacteria</taxon>
        <taxon>OMG group</taxon>
        <taxon>OM182 clade</taxon>
    </lineage>
</organism>
<sequence length="519" mass="57198">MFSTTQMVRRAAQNQPKVLATVDGDRKQTWHEFVHKIACFAGGLQRFGFGNDDCAAILALNSDRYFEFMYGVPWAGGIFQPINTRLAGPEVEYWLNDSEASILFVDTTFAPLVAQIKDRLAHVKQFIFVDDGETPDGYIPYAELVDAEPVADTGRCNEDIAGLFYTGGTTGRSKGVMLTHTNLVVNALQAVSMMGVQQSDRILHVAPMFHIADAFVCMMASALCCSNYFQPAFDPLATLKGVQDNKIQRMLLVPTMINMVVHQHTIGDYDLDALESVWYGASPMPEAVIQQALKVMPKVQFYQAYGQTEAAPVITALLPERHTFEGPLAGKMKSAGQALPGIEVCIMGENNQRVDYGVVGEVCMRGPNIMKGYRNMEEQTANTIIDGWLHTGDGGYMDDEGFVFIVDRVKDMIISGGENVYSAEVENALYQHEAVSQCAVIGIPHEKWGESVHAIVVLKEGATSDEAELIEHCKSLIAGFKCPRSVSFQSEPLPLSGAGKILKTELRKPYWKEGERNVN</sequence>
<dbReference type="EMBL" id="SHAH01000049">
    <property type="protein sequence ID" value="RZO75668.1"/>
    <property type="molecule type" value="Genomic_DNA"/>
</dbReference>
<evidence type="ECO:0000256" key="1">
    <source>
        <dbReference type="ARBA" id="ARBA00006432"/>
    </source>
</evidence>
<dbReference type="InterPro" id="IPR050237">
    <property type="entry name" value="ATP-dep_AMP-bd_enzyme"/>
</dbReference>
<dbReference type="InterPro" id="IPR020845">
    <property type="entry name" value="AMP-binding_CS"/>
</dbReference>
<comment type="caution">
    <text evidence="5">The sequence shown here is derived from an EMBL/GenBank/DDBJ whole genome shotgun (WGS) entry which is preliminary data.</text>
</comment>
<name>A0A520RZN4_9GAMM</name>
<dbReference type="FunFam" id="3.30.300.30:FF:000008">
    <property type="entry name" value="2,3-dihydroxybenzoate-AMP ligase"/>
    <property type="match status" value="1"/>
</dbReference>
<dbReference type="PANTHER" id="PTHR43767:SF1">
    <property type="entry name" value="NONRIBOSOMAL PEPTIDE SYNTHASE PES1 (EUROFUNG)-RELATED"/>
    <property type="match status" value="1"/>
</dbReference>
<proteinExistence type="inferred from homology"/>
<dbReference type="GO" id="GO:0016878">
    <property type="term" value="F:acid-thiol ligase activity"/>
    <property type="evidence" value="ECO:0007669"/>
    <property type="project" value="UniProtKB-ARBA"/>
</dbReference>
<feature type="domain" description="AMP-binding enzyme C-terminal" evidence="4">
    <location>
        <begin position="424"/>
        <end position="500"/>
    </location>
</feature>
<dbReference type="InterPro" id="IPR025110">
    <property type="entry name" value="AMP-bd_C"/>
</dbReference>
<dbReference type="InterPro" id="IPR000873">
    <property type="entry name" value="AMP-dep_synth/lig_dom"/>
</dbReference>
<dbReference type="InterPro" id="IPR042099">
    <property type="entry name" value="ANL_N_sf"/>
</dbReference>
<dbReference type="NCBIfam" id="NF004837">
    <property type="entry name" value="PRK06187.1"/>
    <property type="match status" value="1"/>
</dbReference>
<gene>
    <name evidence="5" type="ORF">EVA69_03910</name>
</gene>
<evidence type="ECO:0000259" key="3">
    <source>
        <dbReference type="Pfam" id="PF00501"/>
    </source>
</evidence>
<reference evidence="5 6" key="1">
    <citation type="submission" date="2019-02" db="EMBL/GenBank/DDBJ databases">
        <title>Prokaryotic population dynamics and viral predation in marine succession experiment using metagenomics: the confinement effect.</title>
        <authorList>
            <person name="Haro-Moreno J.M."/>
            <person name="Rodriguez-Valera F."/>
            <person name="Lopez-Perez M."/>
        </authorList>
    </citation>
    <scope>NUCLEOTIDE SEQUENCE [LARGE SCALE GENOMIC DNA]</scope>
    <source>
        <strain evidence="5">MED-G158</strain>
    </source>
</reference>
<keyword evidence="2 5" id="KW-0436">Ligase</keyword>
<dbReference type="PROSITE" id="PS00455">
    <property type="entry name" value="AMP_BINDING"/>
    <property type="match status" value="1"/>
</dbReference>
<dbReference type="AlphaFoldDB" id="A0A520RZN4"/>
<evidence type="ECO:0000256" key="2">
    <source>
        <dbReference type="ARBA" id="ARBA00022598"/>
    </source>
</evidence>
<dbReference type="Pfam" id="PF13193">
    <property type="entry name" value="AMP-binding_C"/>
    <property type="match status" value="1"/>
</dbReference>
<evidence type="ECO:0000313" key="5">
    <source>
        <dbReference type="EMBL" id="RZO75668.1"/>
    </source>
</evidence>
<evidence type="ECO:0000259" key="4">
    <source>
        <dbReference type="Pfam" id="PF13193"/>
    </source>
</evidence>
<comment type="similarity">
    <text evidence="1">Belongs to the ATP-dependent AMP-binding enzyme family.</text>
</comment>
<dbReference type="SUPFAM" id="SSF56801">
    <property type="entry name" value="Acetyl-CoA synthetase-like"/>
    <property type="match status" value="1"/>
</dbReference>
<dbReference type="PANTHER" id="PTHR43767">
    <property type="entry name" value="LONG-CHAIN-FATTY-ACID--COA LIGASE"/>
    <property type="match status" value="1"/>
</dbReference>
<dbReference type="Proteomes" id="UP000320404">
    <property type="component" value="Unassembled WGS sequence"/>
</dbReference>
<dbReference type="InterPro" id="IPR045851">
    <property type="entry name" value="AMP-bd_C_sf"/>
</dbReference>
<dbReference type="Gene3D" id="3.30.300.30">
    <property type="match status" value="1"/>
</dbReference>
<feature type="domain" description="AMP-dependent synthetase/ligase" evidence="3">
    <location>
        <begin position="9"/>
        <end position="373"/>
    </location>
</feature>
<dbReference type="Pfam" id="PF00501">
    <property type="entry name" value="AMP-binding"/>
    <property type="match status" value="1"/>
</dbReference>